<feature type="domain" description="HTH lysR-type" evidence="6">
    <location>
        <begin position="1"/>
        <end position="58"/>
    </location>
</feature>
<keyword evidence="2" id="KW-0805">Transcription regulation</keyword>
<comment type="caution">
    <text evidence="7">The sequence shown here is derived from an EMBL/GenBank/DDBJ whole genome shotgun (WGS) entry which is preliminary data.</text>
</comment>
<dbReference type="PROSITE" id="PS50931">
    <property type="entry name" value="HTH_LYSR"/>
    <property type="match status" value="1"/>
</dbReference>
<proteinExistence type="inferred from homology"/>
<comment type="similarity">
    <text evidence="1">Belongs to the LysR transcriptional regulatory family.</text>
</comment>
<feature type="non-terminal residue" evidence="7">
    <location>
        <position position="68"/>
    </location>
</feature>
<evidence type="ECO:0000313" key="7">
    <source>
        <dbReference type="EMBL" id="MBU8827837.1"/>
    </source>
</evidence>
<dbReference type="Proteomes" id="UP000696413">
    <property type="component" value="Unassembled WGS sequence"/>
</dbReference>
<keyword evidence="8" id="KW-1185">Reference proteome</keyword>
<dbReference type="Gene3D" id="1.10.10.10">
    <property type="entry name" value="Winged helix-like DNA-binding domain superfamily/Winged helix DNA-binding domain"/>
    <property type="match status" value="1"/>
</dbReference>
<evidence type="ECO:0000256" key="5">
    <source>
        <dbReference type="ARBA" id="ARBA00023163"/>
    </source>
</evidence>
<protein>
    <submittedName>
        <fullName evidence="7">LysR family transcriptional regulator</fullName>
    </submittedName>
</protein>
<evidence type="ECO:0000256" key="2">
    <source>
        <dbReference type="ARBA" id="ARBA00023015"/>
    </source>
</evidence>
<sequence>MDIQELKAFRAVAEELHFGRAAERLHPAQPPLSRTIKQLERQLGAKLFERSTRLVRLTPGGEALVEPA</sequence>
<dbReference type="InterPro" id="IPR000847">
    <property type="entry name" value="LysR_HTH_N"/>
</dbReference>
<dbReference type="PANTHER" id="PTHR30346">
    <property type="entry name" value="TRANSCRIPTIONAL DUAL REGULATOR HCAR-RELATED"/>
    <property type="match status" value="1"/>
</dbReference>
<evidence type="ECO:0000259" key="6">
    <source>
        <dbReference type="PROSITE" id="PS50931"/>
    </source>
</evidence>
<dbReference type="RefSeq" id="WP_214396376.1">
    <property type="nucleotide sequence ID" value="NZ_JAHBOM010000133.1"/>
</dbReference>
<dbReference type="PRINTS" id="PR00039">
    <property type="entry name" value="HTHLYSR"/>
</dbReference>
<dbReference type="InterPro" id="IPR036388">
    <property type="entry name" value="WH-like_DNA-bd_sf"/>
</dbReference>
<dbReference type="SUPFAM" id="SSF46785">
    <property type="entry name" value="Winged helix' DNA-binding domain"/>
    <property type="match status" value="1"/>
</dbReference>
<dbReference type="EMBL" id="JAHBOM010000133">
    <property type="protein sequence ID" value="MBU8827837.1"/>
    <property type="molecule type" value="Genomic_DNA"/>
</dbReference>
<accession>A0ABS6HYU1</accession>
<organism evidence="7 8">
    <name type="scientific">Mycolicibacterium goodii</name>
    <name type="common">Mycobacterium goodii</name>
    <dbReference type="NCBI Taxonomy" id="134601"/>
    <lineage>
        <taxon>Bacteria</taxon>
        <taxon>Bacillati</taxon>
        <taxon>Actinomycetota</taxon>
        <taxon>Actinomycetes</taxon>
        <taxon>Mycobacteriales</taxon>
        <taxon>Mycobacteriaceae</taxon>
        <taxon>Mycolicibacterium</taxon>
    </lineage>
</organism>
<evidence type="ECO:0000313" key="8">
    <source>
        <dbReference type="Proteomes" id="UP000696413"/>
    </source>
</evidence>
<keyword evidence="4" id="KW-0010">Activator</keyword>
<evidence type="ECO:0000256" key="1">
    <source>
        <dbReference type="ARBA" id="ARBA00009437"/>
    </source>
</evidence>
<reference evidence="7 8" key="1">
    <citation type="submission" date="2021-05" db="EMBL/GenBank/DDBJ databases">
        <title>Draft Genome Sequences of Clinical Respiratory Isolates of Mycobacterium goodii Recovered in Ireland.</title>
        <authorList>
            <person name="Flanagan P.R."/>
            <person name="Mok S."/>
            <person name="Roycroft E."/>
            <person name="Rogers T.R."/>
            <person name="Fitzgibbon M."/>
        </authorList>
    </citation>
    <scope>NUCLEOTIDE SEQUENCE [LARGE SCALE GENOMIC DNA]</scope>
    <source>
        <strain evidence="7 8">14IE55</strain>
    </source>
</reference>
<dbReference type="Pfam" id="PF00126">
    <property type="entry name" value="HTH_1"/>
    <property type="match status" value="1"/>
</dbReference>
<name>A0ABS6HYU1_MYCGD</name>
<keyword evidence="3" id="KW-0238">DNA-binding</keyword>
<dbReference type="PANTHER" id="PTHR30346:SF0">
    <property type="entry name" value="HCA OPERON TRANSCRIPTIONAL ACTIVATOR HCAR"/>
    <property type="match status" value="1"/>
</dbReference>
<keyword evidence="5" id="KW-0804">Transcription</keyword>
<evidence type="ECO:0000256" key="4">
    <source>
        <dbReference type="ARBA" id="ARBA00023159"/>
    </source>
</evidence>
<evidence type="ECO:0000256" key="3">
    <source>
        <dbReference type="ARBA" id="ARBA00023125"/>
    </source>
</evidence>
<gene>
    <name evidence="7" type="ORF">KL859_33915</name>
</gene>
<dbReference type="InterPro" id="IPR036390">
    <property type="entry name" value="WH_DNA-bd_sf"/>
</dbReference>